<dbReference type="EMBL" id="QPMK01000002">
    <property type="protein sequence ID" value="RDD67681.1"/>
    <property type="molecule type" value="Genomic_DNA"/>
</dbReference>
<protein>
    <submittedName>
        <fullName evidence="1">Uncharacterized protein</fullName>
    </submittedName>
</protein>
<evidence type="ECO:0000313" key="1">
    <source>
        <dbReference type="EMBL" id="RDD67681.1"/>
    </source>
</evidence>
<organism evidence="1 2">
    <name type="scientific">Thalassococcus profundi</name>
    <dbReference type="NCBI Taxonomy" id="2282382"/>
    <lineage>
        <taxon>Bacteria</taxon>
        <taxon>Pseudomonadati</taxon>
        <taxon>Pseudomonadota</taxon>
        <taxon>Alphaproteobacteria</taxon>
        <taxon>Rhodobacterales</taxon>
        <taxon>Roseobacteraceae</taxon>
        <taxon>Thalassococcus</taxon>
    </lineage>
</organism>
<name>A0A369TQY9_9RHOB</name>
<dbReference type="AlphaFoldDB" id="A0A369TQY9"/>
<accession>A0A369TQY9</accession>
<comment type="caution">
    <text evidence="1">The sequence shown here is derived from an EMBL/GenBank/DDBJ whole genome shotgun (WGS) entry which is preliminary data.</text>
</comment>
<reference evidence="1 2" key="1">
    <citation type="submission" date="2018-07" db="EMBL/GenBank/DDBJ databases">
        <title>Thalassococcus profundi sp. nov., a marine bacterium isolated from deep seawater of Okinawa Trough.</title>
        <authorList>
            <person name="Yu M."/>
        </authorList>
    </citation>
    <scope>NUCLEOTIDE SEQUENCE [LARGE SCALE GENOMIC DNA]</scope>
    <source>
        <strain evidence="1 2">WRAS1</strain>
    </source>
</reference>
<proteinExistence type="predicted"/>
<gene>
    <name evidence="1" type="ORF">DU478_03230</name>
</gene>
<keyword evidence="2" id="KW-1185">Reference proteome</keyword>
<sequence length="75" mass="8231">MRSVVMCMPQVWTLDGVRLSMHGRVSAATGLIVAKVCYEPDADVVFPSHLHIQNGVGPTQRMIQALWRIGSTRPG</sequence>
<evidence type="ECO:0000313" key="2">
    <source>
        <dbReference type="Proteomes" id="UP000253977"/>
    </source>
</evidence>
<dbReference type="Proteomes" id="UP000253977">
    <property type="component" value="Unassembled WGS sequence"/>
</dbReference>